<feature type="transmembrane region" description="Helical" evidence="1">
    <location>
        <begin position="76"/>
        <end position="98"/>
    </location>
</feature>
<dbReference type="EMBL" id="PXOT01000018">
    <property type="protein sequence ID" value="PSG92576.1"/>
    <property type="molecule type" value="Genomic_DNA"/>
</dbReference>
<reference evidence="2 3" key="1">
    <citation type="submission" date="2018-03" db="EMBL/GenBank/DDBJ databases">
        <title>Mesoflavibacter sp. HG37 and Mesoflavibacter sp. HG96 sp.nov., two marine bacteria isolated from seawater of Western Pacific Ocean.</title>
        <authorList>
            <person name="Cheng H."/>
            <person name="Wu Y.-H."/>
            <person name="Guo L.-L."/>
            <person name="Xu X.-W."/>
        </authorList>
    </citation>
    <scope>NUCLEOTIDE SEQUENCE [LARGE SCALE GENOMIC DNA]</scope>
    <source>
        <strain evidence="2 3">KCTC 42117</strain>
    </source>
</reference>
<keyword evidence="1" id="KW-1133">Transmembrane helix</keyword>
<comment type="caution">
    <text evidence="2">The sequence shown here is derived from an EMBL/GenBank/DDBJ whole genome shotgun (WGS) entry which is preliminary data.</text>
</comment>
<dbReference type="OrthoDB" id="795933at2"/>
<proteinExistence type="predicted"/>
<keyword evidence="1" id="KW-0812">Transmembrane</keyword>
<accession>A0A2T1NIB8</accession>
<feature type="transmembrane region" description="Helical" evidence="1">
    <location>
        <begin position="182"/>
        <end position="202"/>
    </location>
</feature>
<evidence type="ECO:0000313" key="2">
    <source>
        <dbReference type="EMBL" id="PSG92576.1"/>
    </source>
</evidence>
<feature type="transmembrane region" description="Helical" evidence="1">
    <location>
        <begin position="148"/>
        <end position="170"/>
    </location>
</feature>
<keyword evidence="1" id="KW-0472">Membrane</keyword>
<keyword evidence="3" id="KW-1185">Reference proteome</keyword>
<dbReference type="Proteomes" id="UP000238430">
    <property type="component" value="Unassembled WGS sequence"/>
</dbReference>
<sequence length="207" mass="24481">MNSFSSILEKPLKYYSQWDFLVFTLLTALSIWSGQTTVFYVILFFWWNELIRIIIDRIFFKRNKNAVLASNKTTSIFGSIIQMGVYFIFIVVFFGFMANWNNEVLIFTNMKVLFFRNWFFNINLLFVTIERVLLHIKQTPVKVSFGAFTPNMLVLHVSIILGVILMLFIVRNFPETFTPTNLFGSVLIIFPFLMIRALALYLRIRYK</sequence>
<protein>
    <submittedName>
        <fullName evidence="2">Uncharacterized protein</fullName>
    </submittedName>
</protein>
<dbReference type="AlphaFoldDB" id="A0A2T1NIB8"/>
<evidence type="ECO:0000256" key="1">
    <source>
        <dbReference type="SAM" id="Phobius"/>
    </source>
</evidence>
<evidence type="ECO:0000313" key="3">
    <source>
        <dbReference type="Proteomes" id="UP000238430"/>
    </source>
</evidence>
<dbReference type="RefSeq" id="WP_106677265.1">
    <property type="nucleotide sequence ID" value="NZ_JACHWV010000005.1"/>
</dbReference>
<organism evidence="2 3">
    <name type="scientific">Mesoflavibacter zeaxanthinifaciens subsp. sabulilitoris</name>
    <dbReference type="NCBI Taxonomy" id="1520893"/>
    <lineage>
        <taxon>Bacteria</taxon>
        <taxon>Pseudomonadati</taxon>
        <taxon>Bacteroidota</taxon>
        <taxon>Flavobacteriia</taxon>
        <taxon>Flavobacteriales</taxon>
        <taxon>Flavobacteriaceae</taxon>
        <taxon>Mesoflavibacter</taxon>
    </lineage>
</organism>
<name>A0A2T1NIB8_9FLAO</name>
<feature type="transmembrane region" description="Helical" evidence="1">
    <location>
        <begin position="12"/>
        <end position="32"/>
    </location>
</feature>
<gene>
    <name evidence="2" type="ORF">C7H61_03790</name>
</gene>
<feature type="transmembrane region" description="Helical" evidence="1">
    <location>
        <begin position="118"/>
        <end position="136"/>
    </location>
</feature>